<organism evidence="4 5">
    <name type="scientific">Paenibacillus oryzae</name>
    <dbReference type="NCBI Taxonomy" id="1844972"/>
    <lineage>
        <taxon>Bacteria</taxon>
        <taxon>Bacillati</taxon>
        <taxon>Bacillota</taxon>
        <taxon>Bacilli</taxon>
        <taxon>Bacillales</taxon>
        <taxon>Paenibacillaceae</taxon>
        <taxon>Paenibacillus</taxon>
    </lineage>
</organism>
<dbReference type="InterPro" id="IPR000182">
    <property type="entry name" value="GNAT_dom"/>
</dbReference>
<keyword evidence="5" id="KW-1185">Reference proteome</keyword>
<dbReference type="RefSeq" id="WP_068679594.1">
    <property type="nucleotide sequence ID" value="NZ_LYPA01000028.1"/>
</dbReference>
<proteinExistence type="predicted"/>
<dbReference type="Pfam" id="PF00583">
    <property type="entry name" value="Acetyltransf_1"/>
    <property type="match status" value="1"/>
</dbReference>
<dbReference type="InterPro" id="IPR050832">
    <property type="entry name" value="Bact_Acetyltransf"/>
</dbReference>
<name>A0A1A5YS34_9BACL</name>
<dbReference type="GO" id="GO:0016747">
    <property type="term" value="F:acyltransferase activity, transferring groups other than amino-acyl groups"/>
    <property type="evidence" value="ECO:0007669"/>
    <property type="project" value="InterPro"/>
</dbReference>
<evidence type="ECO:0000259" key="3">
    <source>
        <dbReference type="PROSITE" id="PS51186"/>
    </source>
</evidence>
<dbReference type="OrthoDB" id="9789603at2"/>
<dbReference type="STRING" id="1844972.A7K91_10435"/>
<dbReference type="AlphaFoldDB" id="A0A1A5YS34"/>
<protein>
    <submittedName>
        <fullName evidence="4">GNAT family acetyltransferase</fullName>
    </submittedName>
</protein>
<dbReference type="SUPFAM" id="SSF55729">
    <property type="entry name" value="Acyl-CoA N-acyltransferases (Nat)"/>
    <property type="match status" value="1"/>
</dbReference>
<evidence type="ECO:0000313" key="5">
    <source>
        <dbReference type="Proteomes" id="UP000092024"/>
    </source>
</evidence>
<evidence type="ECO:0000256" key="2">
    <source>
        <dbReference type="ARBA" id="ARBA00023315"/>
    </source>
</evidence>
<gene>
    <name evidence="4" type="ORF">A7K91_10435</name>
</gene>
<sequence length="155" mass="17186">MEIRTALLSDLEGIVRLLADDELGISRERFEMPIPQAYIDAFSAIEKQTGNSILVAVDNEEVVGCLQLTFIPGLSRLGMTRAQIEGVRVNKLLRRKGIGEALFLHAINSARASGCGLVQLTTDKKRDEAHRFYERLGFVSSHEGMKLALDDLEQS</sequence>
<comment type="caution">
    <text evidence="4">The sequence shown here is derived from an EMBL/GenBank/DDBJ whole genome shotgun (WGS) entry which is preliminary data.</text>
</comment>
<dbReference type="Proteomes" id="UP000092024">
    <property type="component" value="Unassembled WGS sequence"/>
</dbReference>
<dbReference type="CDD" id="cd04301">
    <property type="entry name" value="NAT_SF"/>
    <property type="match status" value="1"/>
</dbReference>
<dbReference type="PROSITE" id="PS51186">
    <property type="entry name" value="GNAT"/>
    <property type="match status" value="1"/>
</dbReference>
<keyword evidence="1 4" id="KW-0808">Transferase</keyword>
<dbReference type="InterPro" id="IPR016181">
    <property type="entry name" value="Acyl_CoA_acyltransferase"/>
</dbReference>
<keyword evidence="2" id="KW-0012">Acyltransferase</keyword>
<dbReference type="Gene3D" id="3.40.630.30">
    <property type="match status" value="1"/>
</dbReference>
<feature type="domain" description="N-acetyltransferase" evidence="3">
    <location>
        <begin position="1"/>
        <end position="155"/>
    </location>
</feature>
<reference evidence="4 5" key="1">
    <citation type="submission" date="2016-05" db="EMBL/GenBank/DDBJ databases">
        <title>Paenibacillus oryzae. sp. nov., isolated from the rice root.</title>
        <authorList>
            <person name="Zhang J."/>
            <person name="Zhang X."/>
        </authorList>
    </citation>
    <scope>NUCLEOTIDE SEQUENCE [LARGE SCALE GENOMIC DNA]</scope>
    <source>
        <strain evidence="4 5">1DrF-4</strain>
    </source>
</reference>
<dbReference type="PANTHER" id="PTHR43877">
    <property type="entry name" value="AMINOALKYLPHOSPHONATE N-ACETYLTRANSFERASE-RELATED-RELATED"/>
    <property type="match status" value="1"/>
</dbReference>
<evidence type="ECO:0000256" key="1">
    <source>
        <dbReference type="ARBA" id="ARBA00022679"/>
    </source>
</evidence>
<evidence type="ECO:0000313" key="4">
    <source>
        <dbReference type="EMBL" id="OBR68225.1"/>
    </source>
</evidence>
<accession>A0A1A5YS34</accession>
<dbReference type="EMBL" id="LYPA01000028">
    <property type="protein sequence ID" value="OBR68225.1"/>
    <property type="molecule type" value="Genomic_DNA"/>
</dbReference>